<feature type="region of interest" description="Disordered" evidence="1">
    <location>
        <begin position="1"/>
        <end position="55"/>
    </location>
</feature>
<dbReference type="Proteomes" id="UP000606194">
    <property type="component" value="Unassembled WGS sequence"/>
</dbReference>
<evidence type="ECO:0000256" key="1">
    <source>
        <dbReference type="SAM" id="MobiDB-lite"/>
    </source>
</evidence>
<proteinExistence type="predicted"/>
<dbReference type="EMBL" id="BMTL01000001">
    <property type="protein sequence ID" value="GGR67256.1"/>
    <property type="molecule type" value="Genomic_DNA"/>
</dbReference>
<comment type="caution">
    <text evidence="2">The sequence shown here is derived from an EMBL/GenBank/DDBJ whole genome shotgun (WGS) entry which is preliminary data.</text>
</comment>
<accession>A0A918L0Q8</accession>
<name>A0A918L0Q8_9ACTN</name>
<protein>
    <submittedName>
        <fullName evidence="2">Uncharacterized protein</fullName>
    </submittedName>
</protein>
<keyword evidence="3" id="KW-1185">Reference proteome</keyword>
<evidence type="ECO:0000313" key="2">
    <source>
        <dbReference type="EMBL" id="GGR67256.1"/>
    </source>
</evidence>
<organism evidence="2 3">
    <name type="scientific">Streptomyces humidus</name>
    <dbReference type="NCBI Taxonomy" id="52259"/>
    <lineage>
        <taxon>Bacteria</taxon>
        <taxon>Bacillati</taxon>
        <taxon>Actinomycetota</taxon>
        <taxon>Actinomycetes</taxon>
        <taxon>Kitasatosporales</taxon>
        <taxon>Streptomycetaceae</taxon>
        <taxon>Streptomyces</taxon>
    </lineage>
</organism>
<reference evidence="2" key="1">
    <citation type="journal article" date="2014" name="Int. J. Syst. Evol. Microbiol.">
        <title>Complete genome sequence of Corynebacterium casei LMG S-19264T (=DSM 44701T), isolated from a smear-ripened cheese.</title>
        <authorList>
            <consortium name="US DOE Joint Genome Institute (JGI-PGF)"/>
            <person name="Walter F."/>
            <person name="Albersmeier A."/>
            <person name="Kalinowski J."/>
            <person name="Ruckert C."/>
        </authorList>
    </citation>
    <scope>NUCLEOTIDE SEQUENCE</scope>
    <source>
        <strain evidence="2">JCM 4386</strain>
    </source>
</reference>
<gene>
    <name evidence="2" type="ORF">GCM10010269_02520</name>
</gene>
<reference evidence="2" key="2">
    <citation type="submission" date="2020-09" db="EMBL/GenBank/DDBJ databases">
        <authorList>
            <person name="Sun Q."/>
            <person name="Ohkuma M."/>
        </authorList>
    </citation>
    <scope>NUCLEOTIDE SEQUENCE</scope>
    <source>
        <strain evidence="2">JCM 4386</strain>
    </source>
</reference>
<sequence length="73" mass="7597">MTARTDGLGVTARTDSAGPRGRPEGLRGAVLTGSAGPCEGPPGYPRGSVATSSPHTTRRYREVYSGVQVVRVR</sequence>
<evidence type="ECO:0000313" key="3">
    <source>
        <dbReference type="Proteomes" id="UP000606194"/>
    </source>
</evidence>
<dbReference type="AlphaFoldDB" id="A0A918L0Q8"/>